<dbReference type="EC" id="4.1.2.50" evidence="3"/>
<dbReference type="AlphaFoldDB" id="A0A1A6BHI7"/>
<dbReference type="OrthoDB" id="9804698at2"/>
<dbReference type="InterPro" id="IPR007115">
    <property type="entry name" value="6-PTP_synth/QueD"/>
</dbReference>
<evidence type="ECO:0000256" key="4">
    <source>
        <dbReference type="ARBA" id="ARBA00018141"/>
    </source>
</evidence>
<dbReference type="SUPFAM" id="SSF55620">
    <property type="entry name" value="Tetrahydrobiopterin biosynthesis enzymes-like"/>
    <property type="match status" value="1"/>
</dbReference>
<comment type="catalytic activity">
    <reaction evidence="6">
        <text>7,8-dihydroneopterin 3'-triphosphate + H2O = 6-carboxy-5,6,7,8-tetrahydropterin + triphosphate + acetaldehyde + 2 H(+)</text>
        <dbReference type="Rhea" id="RHEA:27966"/>
        <dbReference type="ChEBI" id="CHEBI:15343"/>
        <dbReference type="ChEBI" id="CHEBI:15377"/>
        <dbReference type="ChEBI" id="CHEBI:15378"/>
        <dbReference type="ChEBI" id="CHEBI:18036"/>
        <dbReference type="ChEBI" id="CHEBI:58462"/>
        <dbReference type="ChEBI" id="CHEBI:61032"/>
        <dbReference type="EC" id="4.1.2.50"/>
    </reaction>
</comment>
<evidence type="ECO:0000256" key="5">
    <source>
        <dbReference type="ARBA" id="ARBA00031449"/>
    </source>
</evidence>
<dbReference type="EMBL" id="MAEM01000250">
    <property type="protein sequence ID" value="OBS01807.1"/>
    <property type="molecule type" value="Genomic_DNA"/>
</dbReference>
<dbReference type="Pfam" id="PF01242">
    <property type="entry name" value="PTPS"/>
    <property type="match status" value="1"/>
</dbReference>
<reference evidence="7 9" key="2">
    <citation type="submission" date="2016-06" db="EMBL/GenBank/DDBJ databases">
        <authorList>
            <person name="Kjaerup R.B."/>
            <person name="Dalgaard T.S."/>
            <person name="Juul-Madsen H.R."/>
        </authorList>
    </citation>
    <scope>NUCLEOTIDE SEQUENCE [LARGE SCALE GENOMIC DNA]</scope>
    <source>
        <strain evidence="7 9">1245752.6</strain>
    </source>
</reference>
<comment type="caution">
    <text evidence="7">The sequence shown here is derived from an EMBL/GenBank/DDBJ whole genome shotgun (WGS) entry which is preliminary data.</text>
</comment>
<evidence type="ECO:0000313" key="8">
    <source>
        <dbReference type="EMBL" id="ORV95820.1"/>
    </source>
</evidence>
<sequence length="176" mass="19689">MPEIAFAGTAQTTTMHRDDAPVGRTARFHLRKRFGGLHCCRRSWSDNGKRLFLHGYALSFEIEFACDERQSDDQVLSAECLDDIRAALAAQFGHTTLITSNDPQRDLFELLAERDLVDMRIVESTALEASGAWVFETVERIVAQATGGRAWVSRIDAQESGSRVFTLTALPVKDWV</sequence>
<accession>A0A1A6BHI7</accession>
<evidence type="ECO:0000256" key="1">
    <source>
        <dbReference type="ARBA" id="ARBA00005061"/>
    </source>
</evidence>
<dbReference type="RefSeq" id="WP_065133929.1">
    <property type="nucleotide sequence ID" value="NZ_JACKSU010000075.1"/>
</dbReference>
<dbReference type="Proteomes" id="UP000093757">
    <property type="component" value="Unassembled WGS sequence"/>
</dbReference>
<evidence type="ECO:0000313" key="7">
    <source>
        <dbReference type="EMBL" id="OBS01807.1"/>
    </source>
</evidence>
<comment type="similarity">
    <text evidence="2">Belongs to the PTPS family. QueD subfamily.</text>
</comment>
<dbReference type="InterPro" id="IPR038418">
    <property type="entry name" value="6-PTP_synth/QueD_sf"/>
</dbReference>
<dbReference type="EMBL" id="LQOY01000018">
    <property type="protein sequence ID" value="ORV95820.1"/>
    <property type="molecule type" value="Genomic_DNA"/>
</dbReference>
<dbReference type="Proteomes" id="UP000193928">
    <property type="component" value="Unassembled WGS sequence"/>
</dbReference>
<gene>
    <name evidence="7" type="ORF">A9W98_18270</name>
    <name evidence="8" type="ORF">AWC08_14285</name>
</gene>
<evidence type="ECO:0000256" key="3">
    <source>
        <dbReference type="ARBA" id="ARBA00012982"/>
    </source>
</evidence>
<comment type="pathway">
    <text evidence="1">Purine metabolism; 7-cyano-7-deazaguanine biosynthesis.</text>
</comment>
<evidence type="ECO:0000313" key="10">
    <source>
        <dbReference type="Proteomes" id="UP000193928"/>
    </source>
</evidence>
<proteinExistence type="inferred from homology"/>
<dbReference type="Gene3D" id="3.30.479.10">
    <property type="entry name" value="6-pyruvoyl tetrahydropterin synthase/QueD"/>
    <property type="match status" value="1"/>
</dbReference>
<evidence type="ECO:0000256" key="2">
    <source>
        <dbReference type="ARBA" id="ARBA00008900"/>
    </source>
</evidence>
<dbReference type="UniPathway" id="UPA00391"/>
<protein>
    <recommendedName>
        <fullName evidence="4">6-carboxy-5,6,7,8-tetrahydropterin synthase</fullName>
        <ecNumber evidence="3">4.1.2.50</ecNumber>
    </recommendedName>
    <alternativeName>
        <fullName evidence="5">Queuosine biosynthesis protein QueD</fullName>
    </alternativeName>
</protein>
<evidence type="ECO:0000313" key="9">
    <source>
        <dbReference type="Proteomes" id="UP000093757"/>
    </source>
</evidence>
<name>A0A1A6BHI7_MYCGO</name>
<dbReference type="GO" id="GO:0070497">
    <property type="term" value="F:6-carboxytetrahydropterin synthase activity"/>
    <property type="evidence" value="ECO:0007669"/>
    <property type="project" value="UniProtKB-EC"/>
</dbReference>
<evidence type="ECO:0000256" key="6">
    <source>
        <dbReference type="ARBA" id="ARBA00048807"/>
    </source>
</evidence>
<keyword evidence="10" id="KW-1185">Reference proteome</keyword>
<organism evidence="7 9">
    <name type="scientific">Mycobacterium gordonae</name>
    <dbReference type="NCBI Taxonomy" id="1778"/>
    <lineage>
        <taxon>Bacteria</taxon>
        <taxon>Bacillati</taxon>
        <taxon>Actinomycetota</taxon>
        <taxon>Actinomycetes</taxon>
        <taxon>Mycobacteriales</taxon>
        <taxon>Mycobacteriaceae</taxon>
        <taxon>Mycobacterium</taxon>
    </lineage>
</organism>
<reference evidence="8 10" key="1">
    <citation type="submission" date="2016-01" db="EMBL/GenBank/DDBJ databases">
        <title>The new phylogeny of the genus Mycobacterium.</title>
        <authorList>
            <person name="Tarcisio F."/>
            <person name="Conor M."/>
            <person name="Antonella G."/>
            <person name="Elisabetta G."/>
            <person name="Giulia F.S."/>
            <person name="Sara T."/>
            <person name="Anna F."/>
            <person name="Clotilde B."/>
            <person name="Roberto B."/>
            <person name="Veronica D.S."/>
            <person name="Fabio R."/>
            <person name="Monica P."/>
            <person name="Olivier J."/>
            <person name="Enrico T."/>
            <person name="Nicola S."/>
        </authorList>
    </citation>
    <scope>NUCLEOTIDE SEQUENCE [LARGE SCALE GENOMIC DNA]</scope>
    <source>
        <strain evidence="8 10">DSM 44160</strain>
    </source>
</reference>